<feature type="compositionally biased region" description="Polar residues" evidence="1">
    <location>
        <begin position="1"/>
        <end position="12"/>
    </location>
</feature>
<dbReference type="GO" id="GO:0005737">
    <property type="term" value="C:cytoplasm"/>
    <property type="evidence" value="ECO:0007669"/>
    <property type="project" value="TreeGrafter"/>
</dbReference>
<dbReference type="EMBL" id="LSSL01000193">
    <property type="protein sequence ID" value="OLY85198.1"/>
    <property type="molecule type" value="Genomic_DNA"/>
</dbReference>
<evidence type="ECO:0000256" key="1">
    <source>
        <dbReference type="SAM" id="MobiDB-lite"/>
    </source>
</evidence>
<feature type="compositionally biased region" description="Low complexity" evidence="1">
    <location>
        <begin position="104"/>
        <end position="120"/>
    </location>
</feature>
<reference evidence="2 3" key="1">
    <citation type="journal article" date="2016" name="Mol. Biol. Evol.">
        <title>Genome-Wide Survey of Gut Fungi (Harpellales) Reveals the First Horizontally Transferred Ubiquitin Gene from a Mosquito Host.</title>
        <authorList>
            <person name="Wang Y."/>
            <person name="White M.M."/>
            <person name="Kvist S."/>
            <person name="Moncalvo J.M."/>
        </authorList>
    </citation>
    <scope>NUCLEOTIDE SEQUENCE [LARGE SCALE GENOMIC DNA]</scope>
    <source>
        <strain evidence="2 3">ALG-7-W6</strain>
    </source>
</reference>
<protein>
    <submittedName>
        <fullName evidence="2">Putative zinc metalloproteinase</fullName>
    </submittedName>
</protein>
<accession>A0A1R0H7Y5</accession>
<dbReference type="OrthoDB" id="74460at2759"/>
<proteinExistence type="predicted"/>
<name>A0A1R0H7Y5_9FUNG</name>
<dbReference type="PANTHER" id="PTHR21054:SF2">
    <property type="entry name" value="MIP04191P"/>
    <property type="match status" value="1"/>
</dbReference>
<dbReference type="Gene3D" id="2.100.10.30">
    <property type="entry name" value="Jacalin-like lectin domain"/>
    <property type="match status" value="1"/>
</dbReference>
<feature type="compositionally biased region" description="Low complexity" evidence="1">
    <location>
        <begin position="36"/>
        <end position="49"/>
    </location>
</feature>
<dbReference type="SUPFAM" id="SSF51101">
    <property type="entry name" value="Mannose-binding lectins"/>
    <property type="match status" value="1"/>
</dbReference>
<dbReference type="InterPro" id="IPR036404">
    <property type="entry name" value="Jacalin-like_lectin_dom_sf"/>
</dbReference>
<sequence>MSGWQKSNQYYNSFPDPQKYNQDNYGNQSPRQEDFYSNQNQQYNQQYLQFPGSNNFQTPPISNTSNPYSNQNNGFSSQFSNQAPPLPPRARSDRLSQPIPNFDPQIPSPFSSQPSQPYQPHQNTTFRPSFDGYPPNNAAESYPNIRSEPTQSQTIEASLNNLSFKDSPNQYSSGKRNPIPSHIPTSGKNQFTNTQSNSQNLYFWDKNEKMYQNIFFDSKPIKIDDFYGTKGKNICFTNVNENQLVHQRFIIIHGKILIPSENNGKVTVHHPYFPPMEYNVVGGFFKAIIELEAGDNNITFIFNNFKSAPIREDLLIKMKPNMDKPPLLLAMILGKDSVGKFDFDPLHPPKSNDYLELLRRKLICTAYLWQAFIAEQMRRAGYGFRTFRLEEEYVQDTMTNRDTYQRMNAKIHMVRSDKTVKEIQDISRCQQYKGDPNDKNVDRDSQFDIAAKALENYGGPFAKGGRKRYIAALSADSTWDLKNGAALGHAALGGSVGDYRLGVFGSHLCFSWPSCLEEVIPCFNDTTKLDLNYMSEDGNNSHEYWRSANVGMGAFLHEVGHMMTMPHTPTGIMIRGFDDYNKAFNISEPGNDGPILPSDEGGAHFHRSDLARLRYHPLTRFEGEESFEDDHSGVEAYFTEDGLVAKSDSGIHLVEAWVQDTYRYHYEYCSENFERRYIKSELTGSYEESMVDVPKTIVINYNALEEQCCHTDKENKINLKITPRSKDHFEIDDLKKQIDSSRVVCPNGLLQFSTVSYGSSNKESSEVLFLGDSFALQYNPSNQPPSYNQMQHSQSGNRTRNSQLALFPPTLRSIRAIFNEHYSIVGALEFKLSDNTSKIIGNVEKSTGKSVLFDIPENDGLYSILVRSGAWIDGFEFTTRLGKRSGLIGGTGGSGHMIIAPEGYVFTGIKVHCGDWLDGFSAQYSKIP</sequence>
<comment type="caution">
    <text evidence="2">The sequence shown here is derived from an EMBL/GenBank/DDBJ whole genome shotgun (WGS) entry which is preliminary data.</text>
</comment>
<feature type="compositionally biased region" description="Polar residues" evidence="1">
    <location>
        <begin position="19"/>
        <end position="30"/>
    </location>
</feature>
<feature type="compositionally biased region" description="Low complexity" evidence="1">
    <location>
        <begin position="69"/>
        <end position="82"/>
    </location>
</feature>
<dbReference type="Pfam" id="PF12044">
    <property type="entry name" value="Metallopep"/>
    <property type="match status" value="1"/>
</dbReference>
<evidence type="ECO:0000313" key="2">
    <source>
        <dbReference type="EMBL" id="OLY85198.1"/>
    </source>
</evidence>
<evidence type="ECO:0000313" key="3">
    <source>
        <dbReference type="Proteomes" id="UP000187455"/>
    </source>
</evidence>
<feature type="compositionally biased region" description="Polar residues" evidence="1">
    <location>
        <begin position="147"/>
        <end position="175"/>
    </location>
</feature>
<dbReference type="Proteomes" id="UP000187455">
    <property type="component" value="Unassembled WGS sequence"/>
</dbReference>
<feature type="region of interest" description="Disordered" evidence="1">
    <location>
        <begin position="1"/>
        <end position="194"/>
    </location>
</feature>
<gene>
    <name evidence="2" type="ORF">AYI68_g615</name>
</gene>
<dbReference type="InterPro" id="IPR021917">
    <property type="entry name" value="Unchr_Zn-peptidase-like"/>
</dbReference>
<dbReference type="InterPro" id="IPR053002">
    <property type="entry name" value="Metalloproteinase_M10B"/>
</dbReference>
<keyword evidence="3" id="KW-1185">Reference proteome</keyword>
<feature type="compositionally biased region" description="Polar residues" evidence="1">
    <location>
        <begin position="51"/>
        <end position="68"/>
    </location>
</feature>
<organism evidence="2 3">
    <name type="scientific">Smittium mucronatum</name>
    <dbReference type="NCBI Taxonomy" id="133383"/>
    <lineage>
        <taxon>Eukaryota</taxon>
        <taxon>Fungi</taxon>
        <taxon>Fungi incertae sedis</taxon>
        <taxon>Zoopagomycota</taxon>
        <taxon>Kickxellomycotina</taxon>
        <taxon>Harpellomycetes</taxon>
        <taxon>Harpellales</taxon>
        <taxon>Legeriomycetaceae</taxon>
        <taxon>Smittium</taxon>
    </lineage>
</organism>
<dbReference type="PANTHER" id="PTHR21054">
    <property type="entry name" value="ZINC METALLOPROTEINASE-RELATED"/>
    <property type="match status" value="1"/>
</dbReference>
<dbReference type="AlphaFoldDB" id="A0A1R0H7Y5"/>